<sequence>MDELVPIEEKFYLIDKPKTWTSFDAVRKIRNLGKFKKIGHAGTLDPLATGLLIICVGKYTKKIEYFQSLPKTYTGSFVLGKTTPSIDLETEFDEEYPIDHITPQLLEAARLSLLGDIEQVPPIYSAVKQNGQRLYVQARKGLTEKDVEIKIRQASVYEFEIDTSAFPEIQFKIRCSKGTYIRSIVRDFGYFLNSGAYLNELVRSQIGDYSLEKAQSIEKFSADQYEILL</sequence>
<keyword evidence="8" id="KW-1185">Reference proteome</keyword>
<dbReference type="EC" id="5.4.99.25" evidence="5"/>
<organism evidence="7 8">
    <name type="scientific">Aquirufa nivalisilvae</name>
    <dbReference type="NCBI Taxonomy" id="2516557"/>
    <lineage>
        <taxon>Bacteria</taxon>
        <taxon>Pseudomonadati</taxon>
        <taxon>Bacteroidota</taxon>
        <taxon>Cytophagia</taxon>
        <taxon>Cytophagales</taxon>
        <taxon>Flectobacillaceae</taxon>
        <taxon>Aquirufa</taxon>
    </lineage>
</organism>
<dbReference type="Gene3D" id="3.30.2350.10">
    <property type="entry name" value="Pseudouridine synthase"/>
    <property type="match status" value="1"/>
</dbReference>
<feature type="active site" description="Nucleophile" evidence="5">
    <location>
        <position position="45"/>
    </location>
</feature>
<proteinExistence type="inferred from homology"/>
<dbReference type="PANTHER" id="PTHR13767:SF2">
    <property type="entry name" value="PSEUDOURIDYLATE SYNTHASE TRUB1"/>
    <property type="match status" value="1"/>
</dbReference>
<evidence type="ECO:0000256" key="5">
    <source>
        <dbReference type="HAMAP-Rule" id="MF_01080"/>
    </source>
</evidence>
<dbReference type="EMBL" id="CP029346">
    <property type="protein sequence ID" value="AWL09272.1"/>
    <property type="molecule type" value="Genomic_DNA"/>
</dbReference>
<dbReference type="CDD" id="cd02573">
    <property type="entry name" value="PseudoU_synth_EcTruB"/>
    <property type="match status" value="1"/>
</dbReference>
<accession>A0A2S2DVG4</accession>
<dbReference type="InterPro" id="IPR014780">
    <property type="entry name" value="tRNA_psdUridine_synth_TruB"/>
</dbReference>
<keyword evidence="3 5" id="KW-0819">tRNA processing</keyword>
<protein>
    <recommendedName>
        <fullName evidence="5">tRNA pseudouridine synthase B</fullName>
        <ecNumber evidence="5">5.4.99.25</ecNumber>
    </recommendedName>
    <alternativeName>
        <fullName evidence="5">tRNA pseudouridine(55) synthase</fullName>
        <shortName evidence="5">Psi55 synthase</shortName>
    </alternativeName>
    <alternativeName>
        <fullName evidence="5">tRNA pseudouridylate synthase</fullName>
    </alternativeName>
    <alternativeName>
        <fullName evidence="5">tRNA-uridine isomerase</fullName>
    </alternativeName>
</protein>
<dbReference type="Proteomes" id="UP000245468">
    <property type="component" value="Chromosome"/>
</dbReference>
<name>A0A2S2DVG4_9BACT</name>
<evidence type="ECO:0000256" key="4">
    <source>
        <dbReference type="ARBA" id="ARBA00023235"/>
    </source>
</evidence>
<feature type="domain" description="Pseudouridine synthase II N-terminal" evidence="6">
    <location>
        <begin position="31"/>
        <end position="181"/>
    </location>
</feature>
<evidence type="ECO:0000256" key="2">
    <source>
        <dbReference type="ARBA" id="ARBA00005642"/>
    </source>
</evidence>
<comment type="similarity">
    <text evidence="2 5">Belongs to the pseudouridine synthase TruB family. Type 1 subfamily.</text>
</comment>
<evidence type="ECO:0000313" key="7">
    <source>
        <dbReference type="EMBL" id="AWL09272.1"/>
    </source>
</evidence>
<comment type="function">
    <text evidence="5">Responsible for synthesis of pseudouridine from uracil-55 in the psi GC loop of transfer RNAs.</text>
</comment>
<dbReference type="GO" id="GO:1990481">
    <property type="term" value="P:mRNA pseudouridine synthesis"/>
    <property type="evidence" value="ECO:0007669"/>
    <property type="project" value="TreeGrafter"/>
</dbReference>
<dbReference type="GO" id="GO:0003723">
    <property type="term" value="F:RNA binding"/>
    <property type="evidence" value="ECO:0007669"/>
    <property type="project" value="InterPro"/>
</dbReference>
<dbReference type="Pfam" id="PF01509">
    <property type="entry name" value="TruB_N"/>
    <property type="match status" value="1"/>
</dbReference>
<reference evidence="8" key="1">
    <citation type="submission" date="2018-05" db="EMBL/GenBank/DDBJ databases">
        <title>Pseudarcicella sp. HME7025 Genome sequencing and assembly.</title>
        <authorList>
            <person name="Kim H."/>
            <person name="Kang H."/>
            <person name="Joh K."/>
        </authorList>
    </citation>
    <scope>NUCLEOTIDE SEQUENCE [LARGE SCALE GENOMIC DNA]</scope>
    <source>
        <strain evidence="8">HME7025</strain>
    </source>
</reference>
<evidence type="ECO:0000256" key="3">
    <source>
        <dbReference type="ARBA" id="ARBA00022694"/>
    </source>
</evidence>
<gene>
    <name evidence="5 7" type="primary">truB</name>
    <name evidence="7" type="ORF">HME7025_01415</name>
</gene>
<comment type="catalytic activity">
    <reaction evidence="1 5">
        <text>uridine(55) in tRNA = pseudouridine(55) in tRNA</text>
        <dbReference type="Rhea" id="RHEA:42532"/>
        <dbReference type="Rhea" id="RHEA-COMP:10101"/>
        <dbReference type="Rhea" id="RHEA-COMP:10102"/>
        <dbReference type="ChEBI" id="CHEBI:65314"/>
        <dbReference type="ChEBI" id="CHEBI:65315"/>
        <dbReference type="EC" id="5.4.99.25"/>
    </reaction>
</comment>
<evidence type="ECO:0000313" key="8">
    <source>
        <dbReference type="Proteomes" id="UP000245468"/>
    </source>
</evidence>
<dbReference type="HAMAP" id="MF_01080">
    <property type="entry name" value="TruB_bact"/>
    <property type="match status" value="1"/>
</dbReference>
<dbReference type="OrthoDB" id="9802309at2"/>
<dbReference type="RefSeq" id="WP_109322969.1">
    <property type="nucleotide sequence ID" value="NZ_CP029346.1"/>
</dbReference>
<evidence type="ECO:0000259" key="6">
    <source>
        <dbReference type="Pfam" id="PF01509"/>
    </source>
</evidence>
<dbReference type="KEGG" id="psez:HME7025_01415"/>
<dbReference type="AlphaFoldDB" id="A0A2S2DVG4"/>
<keyword evidence="4 5" id="KW-0413">Isomerase</keyword>
<dbReference type="SUPFAM" id="SSF55120">
    <property type="entry name" value="Pseudouridine synthase"/>
    <property type="match status" value="1"/>
</dbReference>
<dbReference type="NCBIfam" id="TIGR00431">
    <property type="entry name" value="TruB"/>
    <property type="match status" value="1"/>
</dbReference>
<dbReference type="GO" id="GO:0160148">
    <property type="term" value="F:tRNA pseudouridine(55) synthase activity"/>
    <property type="evidence" value="ECO:0007669"/>
    <property type="project" value="UniProtKB-EC"/>
</dbReference>
<dbReference type="InterPro" id="IPR002501">
    <property type="entry name" value="PsdUridine_synth_N"/>
</dbReference>
<dbReference type="GO" id="GO:0031119">
    <property type="term" value="P:tRNA pseudouridine synthesis"/>
    <property type="evidence" value="ECO:0007669"/>
    <property type="project" value="UniProtKB-UniRule"/>
</dbReference>
<evidence type="ECO:0000256" key="1">
    <source>
        <dbReference type="ARBA" id="ARBA00000385"/>
    </source>
</evidence>
<dbReference type="PANTHER" id="PTHR13767">
    <property type="entry name" value="TRNA-PSEUDOURIDINE SYNTHASE"/>
    <property type="match status" value="1"/>
</dbReference>
<dbReference type="InterPro" id="IPR020103">
    <property type="entry name" value="PsdUridine_synth_cat_dom_sf"/>
</dbReference>